<name>A0A8T0JCL8_CERPU</name>
<comment type="caution">
    <text evidence="6">The sequence shown here is derived from an EMBL/GenBank/DDBJ whole genome shotgun (WGS) entry which is preliminary data.</text>
</comment>
<feature type="domain" description="TF-B3" evidence="5">
    <location>
        <begin position="249"/>
        <end position="347"/>
    </location>
</feature>
<dbReference type="GO" id="GO:0003677">
    <property type="term" value="F:DNA binding"/>
    <property type="evidence" value="ECO:0007669"/>
    <property type="project" value="UniProtKB-KW"/>
</dbReference>
<keyword evidence="2" id="KW-0238">DNA-binding</keyword>
<dbReference type="Pfam" id="PF02362">
    <property type="entry name" value="B3"/>
    <property type="match status" value="2"/>
</dbReference>
<accession>A0A8T0JCL8</accession>
<organism evidence="6 7">
    <name type="scientific">Ceratodon purpureus</name>
    <name type="common">Fire moss</name>
    <name type="synonym">Dicranum purpureum</name>
    <dbReference type="NCBI Taxonomy" id="3225"/>
    <lineage>
        <taxon>Eukaryota</taxon>
        <taxon>Viridiplantae</taxon>
        <taxon>Streptophyta</taxon>
        <taxon>Embryophyta</taxon>
        <taxon>Bryophyta</taxon>
        <taxon>Bryophytina</taxon>
        <taxon>Bryopsida</taxon>
        <taxon>Dicranidae</taxon>
        <taxon>Pseudoditrichales</taxon>
        <taxon>Ditrichaceae</taxon>
        <taxon>Ceratodon</taxon>
    </lineage>
</organism>
<evidence type="ECO:0000256" key="3">
    <source>
        <dbReference type="ARBA" id="ARBA00023163"/>
    </source>
</evidence>
<protein>
    <recommendedName>
        <fullName evidence="5">TF-B3 domain-containing protein</fullName>
    </recommendedName>
</protein>
<dbReference type="PANTHER" id="PTHR31391">
    <property type="entry name" value="B3 DOMAIN-CONTAINING PROTEIN OS11G0197600-RELATED"/>
    <property type="match status" value="1"/>
</dbReference>
<reference evidence="6" key="1">
    <citation type="submission" date="2020-06" db="EMBL/GenBank/DDBJ databases">
        <title>WGS assembly of Ceratodon purpureus strain R40.</title>
        <authorList>
            <person name="Carey S.B."/>
            <person name="Jenkins J."/>
            <person name="Shu S."/>
            <person name="Lovell J.T."/>
            <person name="Sreedasyam A."/>
            <person name="Maumus F."/>
            <person name="Tiley G.P."/>
            <person name="Fernandez-Pozo N."/>
            <person name="Barry K."/>
            <person name="Chen C."/>
            <person name="Wang M."/>
            <person name="Lipzen A."/>
            <person name="Daum C."/>
            <person name="Saski C.A."/>
            <person name="Payton A.C."/>
            <person name="Mcbreen J.C."/>
            <person name="Conrad R.E."/>
            <person name="Kollar L.M."/>
            <person name="Olsson S."/>
            <person name="Huttunen S."/>
            <person name="Landis J.B."/>
            <person name="Wickett N.J."/>
            <person name="Johnson M.G."/>
            <person name="Rensing S.A."/>
            <person name="Grimwood J."/>
            <person name="Schmutz J."/>
            <person name="Mcdaniel S.F."/>
        </authorList>
    </citation>
    <scope>NUCLEOTIDE SEQUENCE</scope>
    <source>
        <strain evidence="6">R40</strain>
    </source>
</reference>
<dbReference type="InterPro" id="IPR015300">
    <property type="entry name" value="DNA-bd_pseudobarrel_sf"/>
</dbReference>
<dbReference type="Gene3D" id="2.40.330.10">
    <property type="entry name" value="DNA-binding pseudobarrel domain"/>
    <property type="match status" value="2"/>
</dbReference>
<dbReference type="Proteomes" id="UP000822688">
    <property type="component" value="Chromosome 1"/>
</dbReference>
<evidence type="ECO:0000313" key="6">
    <source>
        <dbReference type="EMBL" id="KAG0592451.1"/>
    </source>
</evidence>
<dbReference type="AlphaFoldDB" id="A0A8T0JCL8"/>
<dbReference type="EMBL" id="CM026421">
    <property type="protein sequence ID" value="KAG0592451.1"/>
    <property type="molecule type" value="Genomic_DNA"/>
</dbReference>
<dbReference type="CDD" id="cd10017">
    <property type="entry name" value="B3_DNA"/>
    <property type="match status" value="2"/>
</dbReference>
<dbReference type="InterPro" id="IPR044837">
    <property type="entry name" value="REM16-like"/>
</dbReference>
<evidence type="ECO:0000259" key="5">
    <source>
        <dbReference type="PROSITE" id="PS50863"/>
    </source>
</evidence>
<keyword evidence="1" id="KW-0805">Transcription regulation</keyword>
<gene>
    <name evidence="6" type="ORF">KC19_1G252600</name>
</gene>
<evidence type="ECO:0000256" key="4">
    <source>
        <dbReference type="ARBA" id="ARBA00023242"/>
    </source>
</evidence>
<evidence type="ECO:0000256" key="1">
    <source>
        <dbReference type="ARBA" id="ARBA00023015"/>
    </source>
</evidence>
<keyword evidence="4" id="KW-0539">Nucleus</keyword>
<dbReference type="PANTHER" id="PTHR31391:SF155">
    <property type="entry name" value="B3 DOMAIN-CONTAINING PROTEIN OS11G0197600"/>
    <property type="match status" value="1"/>
</dbReference>
<dbReference type="InterPro" id="IPR003340">
    <property type="entry name" value="B3_DNA-bd"/>
</dbReference>
<keyword evidence="3" id="KW-0804">Transcription</keyword>
<keyword evidence="7" id="KW-1185">Reference proteome</keyword>
<dbReference type="SMART" id="SM01019">
    <property type="entry name" value="B3"/>
    <property type="match status" value="2"/>
</dbReference>
<evidence type="ECO:0000313" key="7">
    <source>
        <dbReference type="Proteomes" id="UP000822688"/>
    </source>
</evidence>
<sequence>MSITGASSRFCEGAFLKMLQDSKAPYFEKSITDVMLRRSESVIIPKEFTSTYDDIFHTPELFLTGPSGHSRPVMLKVRSCDRVFLNRGWVEFVKENGFQVGDRILFWMVKKATFRVFLYSQSEKKAISSKDEEESGRDNKTTLFSISSKDEKEGALDHDGMIEKVEFSGPLYSKVHHRHVKQETLVPKCETNLNPAVTPSQQRHCGSPGIAEVVAVKKRSPILGEKELVKHPGLASAGSFGPRFPQFVRKLAKISTLDSKDIHLELPFPFVQEHGHKFYDRVFLLGPSGRSRPVSLGIRANGPGSSRVQIRKGWKNFVLENGFKVGDRLLFSLVEHSKFVVQFFPSV</sequence>
<feature type="domain" description="TF-B3" evidence="5">
    <location>
        <begin position="27"/>
        <end position="122"/>
    </location>
</feature>
<evidence type="ECO:0000256" key="2">
    <source>
        <dbReference type="ARBA" id="ARBA00023125"/>
    </source>
</evidence>
<dbReference type="SUPFAM" id="SSF101936">
    <property type="entry name" value="DNA-binding pseudobarrel domain"/>
    <property type="match status" value="2"/>
</dbReference>
<dbReference type="PROSITE" id="PS50863">
    <property type="entry name" value="B3"/>
    <property type="match status" value="2"/>
</dbReference>
<proteinExistence type="predicted"/>